<dbReference type="STRING" id="1429867.A0A0G4PGD9"/>
<evidence type="ECO:0000256" key="1">
    <source>
        <dbReference type="SAM" id="MobiDB-lite"/>
    </source>
</evidence>
<gene>
    <name evidence="2" type="ORF">PCAMFM013_S014g000294</name>
</gene>
<dbReference type="Proteomes" id="UP000053732">
    <property type="component" value="Unassembled WGS sequence"/>
</dbReference>
<sequence length="552" mass="58112">MRPDREPARSTNPNRFNFNSNDHTNGILVAIDFIDLKFGTGSIDSAANINLIDLNKVTRGPIINPDDLWDPPFDSVANSINIIESSSHSSADSTNLVESSSDSATANSTNLIEFSSDSAAANSTNLIEFSSDSAVDSINLIELSSDNGAASPITDLDSIKISSDKDKQAADLATDADSIDVNSKNDSPPPNNNANGFETRSSTDLIDLWPDDGGAHARYKKVIGMRPTIDLINLWSDNNILPVNMDLVDFTMLSGIMRHAYSDIEPSMSSMGSIETFDPNVDNGHIGLYRWRTNSWSEHTHSRYRSINPVESFPDFEVGSATSSPLDTVYTTKSNSGHEGQSVASFPFVDLSSPEAEVGSATSSPLNTAYATKASSGPAASVPLLAMSTTESEDGSVTSSPLDTVYTTKSNSGPEGQSAASFPFVDMSSPESEGGSVTSSPLGTVYTTKSNSGPGAGSGPSIPSVGVSNAEAEAGSVTSSPLDTVYTNSGLGAGIGFSDSSATAEAAEWDEDFNSVGSVAPDTVNSWSFAFAEGLTARLEALERERERETGW</sequence>
<evidence type="ECO:0000313" key="2">
    <source>
        <dbReference type="EMBL" id="CRL25398.1"/>
    </source>
</evidence>
<accession>A0A0G4PGD9</accession>
<feature type="compositionally biased region" description="Polar residues" evidence="1">
    <location>
        <begin position="388"/>
        <end position="420"/>
    </location>
</feature>
<reference evidence="2 3" key="1">
    <citation type="journal article" date="2014" name="Nat. Commun.">
        <title>Multiple recent horizontal transfers of a large genomic region in cheese making fungi.</title>
        <authorList>
            <person name="Cheeseman K."/>
            <person name="Ropars J."/>
            <person name="Renault P."/>
            <person name="Dupont J."/>
            <person name="Gouzy J."/>
            <person name="Branca A."/>
            <person name="Abraham A.L."/>
            <person name="Ceppi M."/>
            <person name="Conseiller E."/>
            <person name="Debuchy R."/>
            <person name="Malagnac F."/>
            <person name="Goarin A."/>
            <person name="Silar P."/>
            <person name="Lacoste S."/>
            <person name="Sallet E."/>
            <person name="Bensimon A."/>
            <person name="Giraud T."/>
            <person name="Brygoo Y."/>
        </authorList>
    </citation>
    <scope>NUCLEOTIDE SEQUENCE [LARGE SCALE GENOMIC DNA]</scope>
    <source>
        <strain evidence="3">FM 013</strain>
    </source>
</reference>
<feature type="compositionally biased region" description="Polar residues" evidence="1">
    <location>
        <begin position="429"/>
        <end position="449"/>
    </location>
</feature>
<feature type="region of interest" description="Disordered" evidence="1">
    <location>
        <begin position="388"/>
        <end position="467"/>
    </location>
</feature>
<keyword evidence="3" id="KW-1185">Reference proteome</keyword>
<proteinExistence type="predicted"/>
<evidence type="ECO:0000313" key="3">
    <source>
        <dbReference type="Proteomes" id="UP000053732"/>
    </source>
</evidence>
<protein>
    <submittedName>
        <fullName evidence="2">Str. FM013</fullName>
    </submittedName>
</protein>
<dbReference type="EMBL" id="HG793147">
    <property type="protein sequence ID" value="CRL25398.1"/>
    <property type="molecule type" value="Genomic_DNA"/>
</dbReference>
<name>A0A0G4PGD9_PENC3</name>
<feature type="region of interest" description="Disordered" evidence="1">
    <location>
        <begin position="170"/>
        <end position="199"/>
    </location>
</feature>
<organism evidence="2 3">
    <name type="scientific">Penicillium camemberti (strain FM 013)</name>
    <dbReference type="NCBI Taxonomy" id="1429867"/>
    <lineage>
        <taxon>Eukaryota</taxon>
        <taxon>Fungi</taxon>
        <taxon>Dikarya</taxon>
        <taxon>Ascomycota</taxon>
        <taxon>Pezizomycotina</taxon>
        <taxon>Eurotiomycetes</taxon>
        <taxon>Eurotiomycetidae</taxon>
        <taxon>Eurotiales</taxon>
        <taxon>Aspergillaceae</taxon>
        <taxon>Penicillium</taxon>
    </lineage>
</organism>
<dbReference type="AlphaFoldDB" id="A0A0G4PGD9"/>